<feature type="binding site" evidence="9">
    <location>
        <position position="97"/>
    </location>
    <ligand>
        <name>ATP</name>
        <dbReference type="ChEBI" id="CHEBI:30616"/>
    </ligand>
</feature>
<feature type="binding site" evidence="9">
    <location>
        <position position="86"/>
    </location>
    <ligand>
        <name>substrate</name>
    </ligand>
</feature>
<keyword evidence="3 9" id="KW-0548">Nucleotidyltransferase</keyword>
<keyword evidence="1 9" id="KW-0963">Cytoplasm</keyword>
<dbReference type="PANTHER" id="PTHR21342">
    <property type="entry name" value="PHOSPHOPANTETHEINE ADENYLYLTRANSFERASE"/>
    <property type="match status" value="1"/>
</dbReference>
<feature type="binding site" evidence="9">
    <location>
        <position position="16"/>
    </location>
    <ligand>
        <name>ATP</name>
        <dbReference type="ChEBI" id="CHEBI:30616"/>
    </ligand>
</feature>
<evidence type="ECO:0000256" key="4">
    <source>
        <dbReference type="ARBA" id="ARBA00022741"/>
    </source>
</evidence>
<feature type="binding site" evidence="9">
    <location>
        <position position="72"/>
    </location>
    <ligand>
        <name>substrate</name>
    </ligand>
</feature>
<feature type="binding site" evidence="9">
    <location>
        <begin position="8"/>
        <end position="9"/>
    </location>
    <ligand>
        <name>ATP</name>
        <dbReference type="ChEBI" id="CHEBI:30616"/>
    </ligand>
</feature>
<comment type="subunit">
    <text evidence="9">Homohexamer.</text>
</comment>
<evidence type="ECO:0000313" key="12">
    <source>
        <dbReference type="Proteomes" id="UP000533476"/>
    </source>
</evidence>
<dbReference type="GO" id="GO:0004595">
    <property type="term" value="F:pantetheine-phosphate adenylyltransferase activity"/>
    <property type="evidence" value="ECO:0007669"/>
    <property type="project" value="UniProtKB-UniRule"/>
</dbReference>
<dbReference type="NCBIfam" id="TIGR01510">
    <property type="entry name" value="coaD_prev_kdtB"/>
    <property type="match status" value="1"/>
</dbReference>
<evidence type="ECO:0000259" key="10">
    <source>
        <dbReference type="Pfam" id="PF01467"/>
    </source>
</evidence>
<keyword evidence="2 9" id="KW-0808">Transferase</keyword>
<dbReference type="RefSeq" id="WP_169099834.1">
    <property type="nucleotide sequence ID" value="NZ_JABBVZ010000036.1"/>
</dbReference>
<keyword evidence="4 9" id="KW-0547">Nucleotide-binding</keyword>
<dbReference type="InterPro" id="IPR004821">
    <property type="entry name" value="Cyt_trans-like"/>
</dbReference>
<accession>A0A7Y0L5C2</accession>
<evidence type="ECO:0000256" key="3">
    <source>
        <dbReference type="ARBA" id="ARBA00022695"/>
    </source>
</evidence>
<dbReference type="HAMAP" id="MF_00151">
    <property type="entry name" value="PPAT_bact"/>
    <property type="match status" value="1"/>
</dbReference>
<keyword evidence="12" id="KW-1185">Reference proteome</keyword>
<evidence type="ECO:0000256" key="2">
    <source>
        <dbReference type="ARBA" id="ARBA00022679"/>
    </source>
</evidence>
<feature type="domain" description="Cytidyltransferase-like" evidence="10">
    <location>
        <begin position="4"/>
        <end position="132"/>
    </location>
</feature>
<dbReference type="InterPro" id="IPR014729">
    <property type="entry name" value="Rossmann-like_a/b/a_fold"/>
</dbReference>
<dbReference type="SUPFAM" id="SSF52374">
    <property type="entry name" value="Nucleotidylyl transferase"/>
    <property type="match status" value="1"/>
</dbReference>
<dbReference type="Proteomes" id="UP000533476">
    <property type="component" value="Unassembled WGS sequence"/>
</dbReference>
<comment type="similarity">
    <text evidence="9">Belongs to the bacterial CoaD family.</text>
</comment>
<dbReference type="PRINTS" id="PR01020">
    <property type="entry name" value="LPSBIOSNTHSS"/>
</dbReference>
<dbReference type="UniPathway" id="UPA00241">
    <property type="reaction ID" value="UER00355"/>
</dbReference>
<dbReference type="AlphaFoldDB" id="A0A7Y0L5C2"/>
<comment type="caution">
    <text evidence="11">The sequence shown here is derived from an EMBL/GenBank/DDBJ whole genome shotgun (WGS) entry which is preliminary data.</text>
</comment>
<feature type="binding site" evidence="9">
    <location>
        <position position="40"/>
    </location>
    <ligand>
        <name>substrate</name>
    </ligand>
</feature>
<evidence type="ECO:0000256" key="6">
    <source>
        <dbReference type="ARBA" id="ARBA00022842"/>
    </source>
</evidence>
<evidence type="ECO:0000256" key="5">
    <source>
        <dbReference type="ARBA" id="ARBA00022840"/>
    </source>
</evidence>
<keyword evidence="5 9" id="KW-0067">ATP-binding</keyword>
<dbReference type="EMBL" id="JABBVZ010000036">
    <property type="protein sequence ID" value="NMP22991.1"/>
    <property type="molecule type" value="Genomic_DNA"/>
</dbReference>
<evidence type="ECO:0000256" key="7">
    <source>
        <dbReference type="ARBA" id="ARBA00022993"/>
    </source>
</evidence>
<dbReference type="EC" id="2.7.7.3" evidence="9"/>
<keyword evidence="6 9" id="KW-0460">Magnesium</keyword>
<keyword evidence="7 9" id="KW-0173">Coenzyme A biosynthesis</keyword>
<dbReference type="Gene3D" id="3.40.50.620">
    <property type="entry name" value="HUPs"/>
    <property type="match status" value="1"/>
</dbReference>
<dbReference type="PANTHER" id="PTHR21342:SF1">
    <property type="entry name" value="PHOSPHOPANTETHEINE ADENYLYLTRANSFERASE"/>
    <property type="match status" value="1"/>
</dbReference>
<feature type="binding site" evidence="9">
    <location>
        <begin position="122"/>
        <end position="128"/>
    </location>
    <ligand>
        <name>ATP</name>
        <dbReference type="ChEBI" id="CHEBI:30616"/>
    </ligand>
</feature>
<dbReference type="InterPro" id="IPR001980">
    <property type="entry name" value="PPAT"/>
</dbReference>
<gene>
    <name evidence="9 11" type="primary">coaD</name>
    <name evidence="11" type="ORF">HIJ39_11595</name>
</gene>
<comment type="subcellular location">
    <subcellularLocation>
        <location evidence="9">Cytoplasm</location>
    </subcellularLocation>
</comment>
<sequence>MRAIYPGSFDPLHNGHLDVIERAAKVFDEVLVAVFVNATKRAVFNADERVRLVRESTRHIPNVRVEEGKGLLVDFAREKGVGVIIRGLRAVLDFDYEFQFALMNKKMAPDVETIFMLTNESHGYLSSTLIKELASYHADVSALVPAPVNQALVRYYQGK</sequence>
<protein>
    <recommendedName>
        <fullName evidence="9">Phosphopantetheine adenylyltransferase</fullName>
        <ecNumber evidence="9">2.7.7.3</ecNumber>
    </recommendedName>
    <alternativeName>
        <fullName evidence="9">Dephospho-CoA pyrophosphorylase</fullName>
    </alternativeName>
    <alternativeName>
        <fullName evidence="9">Pantetheine-phosphate adenylyltransferase</fullName>
        <shortName evidence="9">PPAT</shortName>
    </alternativeName>
</protein>
<feature type="site" description="Transition state stabilizer" evidence="9">
    <location>
        <position position="16"/>
    </location>
</feature>
<comment type="pathway">
    <text evidence="9">Cofactor biosynthesis; coenzyme A biosynthesis; CoA from (R)-pantothenate: step 4/5.</text>
</comment>
<feature type="binding site" evidence="9">
    <location>
        <begin position="87"/>
        <end position="89"/>
    </location>
    <ligand>
        <name>ATP</name>
        <dbReference type="ChEBI" id="CHEBI:30616"/>
    </ligand>
</feature>
<feature type="binding site" evidence="9">
    <location>
        <position position="8"/>
    </location>
    <ligand>
        <name>substrate</name>
    </ligand>
</feature>
<comment type="function">
    <text evidence="9">Reversibly transfers an adenylyl group from ATP to 4'-phosphopantetheine, yielding dephospho-CoA (dPCoA) and pyrophosphate.</text>
</comment>
<dbReference type="CDD" id="cd02163">
    <property type="entry name" value="PPAT"/>
    <property type="match status" value="1"/>
</dbReference>
<evidence type="ECO:0000256" key="1">
    <source>
        <dbReference type="ARBA" id="ARBA00022490"/>
    </source>
</evidence>
<dbReference type="Pfam" id="PF01467">
    <property type="entry name" value="CTP_transf_like"/>
    <property type="match status" value="1"/>
</dbReference>
<dbReference type="NCBIfam" id="TIGR00125">
    <property type="entry name" value="cyt_tran_rel"/>
    <property type="match status" value="1"/>
</dbReference>
<organism evidence="11 12">
    <name type="scientific">Sulfobacillus harzensis</name>
    <dbReference type="NCBI Taxonomy" id="2729629"/>
    <lineage>
        <taxon>Bacteria</taxon>
        <taxon>Bacillati</taxon>
        <taxon>Bacillota</taxon>
        <taxon>Clostridia</taxon>
        <taxon>Eubacteriales</taxon>
        <taxon>Clostridiales Family XVII. Incertae Sedis</taxon>
        <taxon>Sulfobacillus</taxon>
    </lineage>
</organism>
<evidence type="ECO:0000256" key="8">
    <source>
        <dbReference type="ARBA" id="ARBA00029346"/>
    </source>
</evidence>
<evidence type="ECO:0000256" key="9">
    <source>
        <dbReference type="HAMAP-Rule" id="MF_00151"/>
    </source>
</evidence>
<evidence type="ECO:0000313" key="11">
    <source>
        <dbReference type="EMBL" id="NMP22991.1"/>
    </source>
</evidence>
<dbReference type="GO" id="GO:0015937">
    <property type="term" value="P:coenzyme A biosynthetic process"/>
    <property type="evidence" value="ECO:0007669"/>
    <property type="project" value="UniProtKB-UniRule"/>
</dbReference>
<dbReference type="GO" id="GO:0005737">
    <property type="term" value="C:cytoplasm"/>
    <property type="evidence" value="ECO:0007669"/>
    <property type="project" value="UniProtKB-SubCell"/>
</dbReference>
<dbReference type="GO" id="GO:0005524">
    <property type="term" value="F:ATP binding"/>
    <property type="evidence" value="ECO:0007669"/>
    <property type="project" value="UniProtKB-KW"/>
</dbReference>
<comment type="cofactor">
    <cofactor evidence="9">
        <name>Mg(2+)</name>
        <dbReference type="ChEBI" id="CHEBI:18420"/>
    </cofactor>
</comment>
<reference evidence="11 12" key="1">
    <citation type="submission" date="2020-04" db="EMBL/GenBank/DDBJ databases">
        <authorList>
            <person name="Zhang R."/>
            <person name="Schippers A."/>
        </authorList>
    </citation>
    <scope>NUCLEOTIDE SEQUENCE [LARGE SCALE GENOMIC DNA]</scope>
    <source>
        <strain evidence="11 12">DSM 109850</strain>
    </source>
</reference>
<proteinExistence type="inferred from homology"/>
<comment type="catalytic activity">
    <reaction evidence="8 9">
        <text>(R)-4'-phosphopantetheine + ATP + H(+) = 3'-dephospho-CoA + diphosphate</text>
        <dbReference type="Rhea" id="RHEA:19801"/>
        <dbReference type="ChEBI" id="CHEBI:15378"/>
        <dbReference type="ChEBI" id="CHEBI:30616"/>
        <dbReference type="ChEBI" id="CHEBI:33019"/>
        <dbReference type="ChEBI" id="CHEBI:57328"/>
        <dbReference type="ChEBI" id="CHEBI:61723"/>
        <dbReference type="EC" id="2.7.7.3"/>
    </reaction>
</comment>
<name>A0A7Y0L5C2_9FIRM</name>